<organism evidence="1 2">
    <name type="scientific">Bacillus thermozeamaize</name>
    <dbReference type="NCBI Taxonomy" id="230954"/>
    <lineage>
        <taxon>Bacteria</taxon>
        <taxon>Bacillati</taxon>
        <taxon>Bacillota</taxon>
        <taxon>Bacilli</taxon>
        <taxon>Bacillales</taxon>
        <taxon>Bacillaceae</taxon>
        <taxon>Bacillus</taxon>
    </lineage>
</organism>
<protein>
    <submittedName>
        <fullName evidence="1">Uncharacterized protein</fullName>
    </submittedName>
</protein>
<proteinExistence type="predicted"/>
<name>A0A1Y3PKN7_9BACI</name>
<dbReference type="AlphaFoldDB" id="A0A1Y3PKN7"/>
<comment type="caution">
    <text evidence="1">The sequence shown here is derived from an EMBL/GenBank/DDBJ whole genome shotgun (WGS) entry which is preliminary data.</text>
</comment>
<evidence type="ECO:0000313" key="1">
    <source>
        <dbReference type="EMBL" id="OUM85658.1"/>
    </source>
</evidence>
<gene>
    <name evidence="1" type="ORF">BAA01_09305</name>
</gene>
<dbReference type="Proteomes" id="UP000196475">
    <property type="component" value="Unassembled WGS sequence"/>
</dbReference>
<accession>A0A1Y3PKN7</accession>
<reference evidence="2" key="1">
    <citation type="submission" date="2016-06" db="EMBL/GenBank/DDBJ databases">
        <authorList>
            <person name="Nascimento L."/>
            <person name="Pereira R.V."/>
            <person name="Martins L.F."/>
            <person name="Quaggio R.B."/>
            <person name="Silva A.M."/>
            <person name="Setubal J.C."/>
        </authorList>
    </citation>
    <scope>NUCLEOTIDE SEQUENCE [LARGE SCALE GENOMIC DNA]</scope>
</reference>
<dbReference type="EMBL" id="LZRT01000098">
    <property type="protein sequence ID" value="OUM85658.1"/>
    <property type="molecule type" value="Genomic_DNA"/>
</dbReference>
<sequence length="78" mass="9202">MQHDQAIGHRVKQVMLMGKRDRKPYKIRLVPTDGDPEQIIKELVEEKIQSVLHKRNAFFYNDSRRNQATGVIRNDSKK</sequence>
<evidence type="ECO:0000313" key="2">
    <source>
        <dbReference type="Proteomes" id="UP000196475"/>
    </source>
</evidence>